<dbReference type="SUPFAM" id="SSF46689">
    <property type="entry name" value="Homeodomain-like"/>
    <property type="match status" value="1"/>
</dbReference>
<reference evidence="7 8" key="1">
    <citation type="journal article" date="2018" name="Sci. Rep.">
        <title>Genomic signatures of local adaptation to the degree of environmental predictability in rotifers.</title>
        <authorList>
            <person name="Franch-Gras L."/>
            <person name="Hahn C."/>
            <person name="Garcia-Roger E.M."/>
            <person name="Carmona M.J."/>
            <person name="Serra M."/>
            <person name="Gomez A."/>
        </authorList>
    </citation>
    <scope>NUCLEOTIDE SEQUENCE [LARGE SCALE GENOMIC DNA]</scope>
    <source>
        <strain evidence="7">HYR1</strain>
    </source>
</reference>
<dbReference type="InterPro" id="IPR017970">
    <property type="entry name" value="Homeobox_CS"/>
</dbReference>
<dbReference type="PROSITE" id="PS00027">
    <property type="entry name" value="HOMEOBOX_1"/>
    <property type="match status" value="1"/>
</dbReference>
<dbReference type="PROSITE" id="PS50071">
    <property type="entry name" value="HOMEOBOX_2"/>
    <property type="match status" value="1"/>
</dbReference>
<evidence type="ECO:0000256" key="3">
    <source>
        <dbReference type="ARBA" id="ARBA00023242"/>
    </source>
</evidence>
<dbReference type="Pfam" id="PF05920">
    <property type="entry name" value="Homeobox_KN"/>
    <property type="match status" value="1"/>
</dbReference>
<name>A0A3M7Q5B8_BRAPC</name>
<dbReference type="AlphaFoldDB" id="A0A3M7Q5B8"/>
<dbReference type="CDD" id="cd00086">
    <property type="entry name" value="homeodomain"/>
    <property type="match status" value="1"/>
</dbReference>
<evidence type="ECO:0000259" key="6">
    <source>
        <dbReference type="PROSITE" id="PS50071"/>
    </source>
</evidence>
<feature type="domain" description="Homeobox" evidence="6">
    <location>
        <begin position="112"/>
        <end position="175"/>
    </location>
</feature>
<evidence type="ECO:0000256" key="1">
    <source>
        <dbReference type="ARBA" id="ARBA00023125"/>
    </source>
</evidence>
<dbReference type="InterPro" id="IPR001356">
    <property type="entry name" value="HD"/>
</dbReference>
<dbReference type="InterPro" id="IPR009057">
    <property type="entry name" value="Homeodomain-like_sf"/>
</dbReference>
<evidence type="ECO:0000256" key="5">
    <source>
        <dbReference type="SAM" id="MobiDB-lite"/>
    </source>
</evidence>
<keyword evidence="8" id="KW-1185">Reference proteome</keyword>
<feature type="region of interest" description="Disordered" evidence="5">
    <location>
        <begin position="83"/>
        <end position="115"/>
    </location>
</feature>
<dbReference type="GO" id="GO:0000981">
    <property type="term" value="F:DNA-binding transcription factor activity, RNA polymerase II-specific"/>
    <property type="evidence" value="ECO:0007669"/>
    <property type="project" value="InterPro"/>
</dbReference>
<dbReference type="EMBL" id="REGN01007389">
    <property type="protein sequence ID" value="RNA06439.1"/>
    <property type="molecule type" value="Genomic_DNA"/>
</dbReference>
<keyword evidence="3 4" id="KW-0539">Nucleus</keyword>
<comment type="subcellular location">
    <subcellularLocation>
        <location evidence="4">Nucleus</location>
    </subcellularLocation>
</comment>
<proteinExistence type="predicted"/>
<evidence type="ECO:0000256" key="2">
    <source>
        <dbReference type="ARBA" id="ARBA00023155"/>
    </source>
</evidence>
<accession>A0A3M7Q5B8</accession>
<evidence type="ECO:0000256" key="4">
    <source>
        <dbReference type="PROSITE-ProRule" id="PRU00108"/>
    </source>
</evidence>
<protein>
    <submittedName>
        <fullName evidence="7">BEL1-like homeodomain 7</fullName>
    </submittedName>
</protein>
<keyword evidence="2 4" id="KW-0371">Homeobox</keyword>
<keyword evidence="1 4" id="KW-0238">DNA-binding</keyword>
<dbReference type="OrthoDB" id="4187154at2759"/>
<dbReference type="Proteomes" id="UP000276133">
    <property type="component" value="Unassembled WGS sequence"/>
</dbReference>
<dbReference type="InterPro" id="IPR050224">
    <property type="entry name" value="TALE_homeobox"/>
</dbReference>
<dbReference type="STRING" id="10195.A0A3M7Q5B8"/>
<dbReference type="GO" id="GO:0005634">
    <property type="term" value="C:nucleus"/>
    <property type="evidence" value="ECO:0007669"/>
    <property type="project" value="UniProtKB-SubCell"/>
</dbReference>
<feature type="compositionally biased region" description="Low complexity" evidence="5">
    <location>
        <begin position="83"/>
        <end position="99"/>
    </location>
</feature>
<dbReference type="InterPro" id="IPR008422">
    <property type="entry name" value="KN_HD"/>
</dbReference>
<evidence type="ECO:0000313" key="8">
    <source>
        <dbReference type="Proteomes" id="UP000276133"/>
    </source>
</evidence>
<dbReference type="PANTHER" id="PTHR11850">
    <property type="entry name" value="HOMEOBOX PROTEIN TRANSCRIPTION FACTORS"/>
    <property type="match status" value="1"/>
</dbReference>
<feature type="DNA-binding region" description="Homeobox" evidence="4">
    <location>
        <begin position="114"/>
        <end position="176"/>
    </location>
</feature>
<dbReference type="Gene3D" id="1.10.10.60">
    <property type="entry name" value="Homeodomain-like"/>
    <property type="match status" value="1"/>
</dbReference>
<evidence type="ECO:0000313" key="7">
    <source>
        <dbReference type="EMBL" id="RNA06439.1"/>
    </source>
</evidence>
<sequence length="346" mass="39054">MVDTGTLNPHGLFQTDGQNQLDNKLKCLLRKRSGSNLNVSTMLSPEFTYEHHQFAKSEPIYIHQQEQQQSFSSYKTVFSSSSSSSACSTSSSPLNNSKSLDYENEDESVGARRQGRGNRFFPDHVVDILNKWFFENQEYPYPDENMTNILAREANISAKQVRKWFANKRVRSNKCYKQTFRTRLNSTPCASVPKTRRSKFACDQDMNDESSDMDSSAHASLNQSSCHEFLYDNLIRSLQQQHQQFNLIQNAIYNSTVIANFLQSSPQLSSANSSTSNASISTSPNSSGITLSLSWCALNRSGLWGQVGLVGVSVDTLHLGMLSLVIWSIELTWYIVGRKLTRLCKF</sequence>
<comment type="caution">
    <text evidence="7">The sequence shown here is derived from an EMBL/GenBank/DDBJ whole genome shotgun (WGS) entry which is preliminary data.</text>
</comment>
<gene>
    <name evidence="7" type="ORF">BpHYR1_000370</name>
</gene>
<organism evidence="7 8">
    <name type="scientific">Brachionus plicatilis</name>
    <name type="common">Marine rotifer</name>
    <name type="synonym">Brachionus muelleri</name>
    <dbReference type="NCBI Taxonomy" id="10195"/>
    <lineage>
        <taxon>Eukaryota</taxon>
        <taxon>Metazoa</taxon>
        <taxon>Spiralia</taxon>
        <taxon>Gnathifera</taxon>
        <taxon>Rotifera</taxon>
        <taxon>Eurotatoria</taxon>
        <taxon>Monogononta</taxon>
        <taxon>Pseudotrocha</taxon>
        <taxon>Ploima</taxon>
        <taxon>Brachionidae</taxon>
        <taxon>Brachionus</taxon>
    </lineage>
</organism>
<dbReference type="GO" id="GO:0003677">
    <property type="term" value="F:DNA binding"/>
    <property type="evidence" value="ECO:0007669"/>
    <property type="project" value="UniProtKB-UniRule"/>
</dbReference>
<dbReference type="SMART" id="SM00389">
    <property type="entry name" value="HOX"/>
    <property type="match status" value="1"/>
</dbReference>